<dbReference type="Gene3D" id="3.30.40.10">
    <property type="entry name" value="Zinc/RING finger domain, C3HC4 (zinc finger)"/>
    <property type="match status" value="1"/>
</dbReference>
<dbReference type="GO" id="GO:0048189">
    <property type="term" value="C:Lid2 complex"/>
    <property type="evidence" value="ECO:0007669"/>
    <property type="project" value="TreeGrafter"/>
</dbReference>
<dbReference type="CDD" id="cd15489">
    <property type="entry name" value="PHD_SF"/>
    <property type="match status" value="1"/>
</dbReference>
<evidence type="ECO:0000313" key="7">
    <source>
        <dbReference type="Proteomes" id="UP000183365"/>
    </source>
</evidence>
<evidence type="ECO:0000256" key="4">
    <source>
        <dbReference type="PROSITE-ProRule" id="PRU00146"/>
    </source>
</evidence>
<dbReference type="InterPro" id="IPR019786">
    <property type="entry name" value="Zinc_finger_PHD-type_CS"/>
</dbReference>
<dbReference type="InterPro" id="IPR029617">
    <property type="entry name" value="Snt2"/>
</dbReference>
<dbReference type="PANTHER" id="PTHR47672:SF1">
    <property type="entry name" value="E3 UBIQUITIN-PROTEIN LIGASE SNT2"/>
    <property type="match status" value="1"/>
</dbReference>
<dbReference type="Proteomes" id="UP000183365">
    <property type="component" value="Unassembled WGS sequence"/>
</dbReference>
<dbReference type="VEuPathDB" id="FungiDB:HGUI_02854"/>
<dbReference type="PANTHER" id="PTHR47672">
    <property type="entry name" value="E3 UBIQUITIN-PROTEIN LIGASE SNT2"/>
    <property type="match status" value="1"/>
</dbReference>
<keyword evidence="7" id="KW-1185">Reference proteome</keyword>
<dbReference type="GO" id="GO:0036205">
    <property type="term" value="P:histone catabolic process"/>
    <property type="evidence" value="ECO:0007669"/>
    <property type="project" value="TreeGrafter"/>
</dbReference>
<dbReference type="AlphaFoldDB" id="A0A1L0FM63"/>
<feature type="domain" description="PHD-type" evidence="5">
    <location>
        <begin position="237"/>
        <end position="291"/>
    </location>
</feature>
<name>A0A1L0FM63_9ASCO</name>
<evidence type="ECO:0000256" key="3">
    <source>
        <dbReference type="ARBA" id="ARBA00022833"/>
    </source>
</evidence>
<dbReference type="PROSITE" id="PS01359">
    <property type="entry name" value="ZF_PHD_1"/>
    <property type="match status" value="1"/>
</dbReference>
<organism evidence="6 7">
    <name type="scientific">Hanseniaspora guilliermondii</name>
    <dbReference type="NCBI Taxonomy" id="56406"/>
    <lineage>
        <taxon>Eukaryota</taxon>
        <taxon>Fungi</taxon>
        <taxon>Dikarya</taxon>
        <taxon>Ascomycota</taxon>
        <taxon>Saccharomycotina</taxon>
        <taxon>Saccharomycetes</taxon>
        <taxon>Saccharomycodales</taxon>
        <taxon>Saccharomycodaceae</taxon>
        <taxon>Hanseniaspora</taxon>
    </lineage>
</organism>
<dbReference type="InterPro" id="IPR019787">
    <property type="entry name" value="Znf_PHD-finger"/>
</dbReference>
<protein>
    <recommendedName>
        <fullName evidence="5">PHD-type domain-containing protein</fullName>
    </recommendedName>
</protein>
<keyword evidence="1" id="KW-0479">Metal-binding</keyword>
<evidence type="ECO:0000256" key="2">
    <source>
        <dbReference type="ARBA" id="ARBA00022771"/>
    </source>
</evidence>
<evidence type="ECO:0000256" key="1">
    <source>
        <dbReference type="ARBA" id="ARBA00022723"/>
    </source>
</evidence>
<dbReference type="PROSITE" id="PS50016">
    <property type="entry name" value="ZF_PHD_2"/>
    <property type="match status" value="1"/>
</dbReference>
<sequence length="1098" mass="128945">MSQSTPTADNFIIKYNEHFKNNNINSLPLLTSNTTTDIHVDIANLSVDFEKQIIYDSHKVYLSVNDHIYLVNDKIIQDPFTMGRITKFIPKPEYAGMINKSSTKNFPAYTANFIINILYRNDDTTKNSRELICSSYLQVMDPALYKGHFQLVFKDNIPDLSKYIKLPDSFYFHRFFDRFSGEYFTVYSITHLLQKFDSSYLRLLNKKAPYLYSEKDFPLIEYLNFFISGNVSTKNWRQQCNACFKWCNYKQNLVKCDSCKENFHIYCVSELHIDRSGFDHKNWQCRKCANGLSNMNSFEEKYGLDIKKKEVYAERILPDVQPNFNNSENYMCQYIGFTNAESFANDYNNYIIADYWNPLKEIEVNQKKCQYLNKDEPCEFERGGDDTITTIWKSDGADEKEVQQFVDRCVSEIPRDNNFSSADSSFIDHILSTLFNNNYDYNKTYQILKSTSTKDLKIPQFSEQELSLFQNGIKKYGGDPYKIYKYCLKDYQSLNNVVRFFYVWKKTKNGLITRGKYTKKQNKTKEVNSSLTFKSDVYCYDIIKLKEYSFACDFCYTSISPIWYKNGGQVDKTKMNKALCVNCGNLWKRYASVWKPMDLTLKQFFGRTNFKKFLEIILANDKYDTFLMEINASSEYENELLMLTIRHIKYYSKLFNNFDVSKMKRENENISHGYTKKLYISKKVNVDKGVIPFQLDSNSLIYSLKLSYSINDNDYSIFVDNNFDSIFLDSENILLLKNNIDSKRVSVQLTSPTKTILENYKKLKQNQSFSMLTIDVNNLNAINPLESQILMVFKSLIVQIFNKLQQCIHNSKNINPIRKYMSKINPNMRTKCSICLMDFEDWSDEIICNSCGMNCHYYCYGESEAQNNNSCWECELCVNNEKDKTCELCVINELDTFKSRQLEENCVPDALKLTTDNDYIHVICALFNNVPYGSNKMSPFIMVNNSNNHKCNICSSKRGNLVKCKLCNIKVHITCCQDEEDYKIGFLNESDITPIILCNNHITFNLFPLDHKYMGISLWKRFLNHKLDCFNGSAKVKFCYRCNVSNSLYWYNEKDHIICKNCHLNDLFAKHKIIQNLDTDDSDVTFWEEYPIDKFYIR</sequence>
<dbReference type="InterPro" id="IPR013083">
    <property type="entry name" value="Znf_RING/FYVE/PHD"/>
</dbReference>
<dbReference type="GO" id="GO:0008270">
    <property type="term" value="F:zinc ion binding"/>
    <property type="evidence" value="ECO:0007669"/>
    <property type="project" value="UniProtKB-KW"/>
</dbReference>
<dbReference type="Gene3D" id="1.10.10.60">
    <property type="entry name" value="Homeodomain-like"/>
    <property type="match status" value="1"/>
</dbReference>
<dbReference type="InterPro" id="IPR011011">
    <property type="entry name" value="Znf_FYVE_PHD"/>
</dbReference>
<dbReference type="GO" id="GO:0004842">
    <property type="term" value="F:ubiquitin-protein transferase activity"/>
    <property type="evidence" value="ECO:0007669"/>
    <property type="project" value="TreeGrafter"/>
</dbReference>
<gene>
    <name evidence="6" type="ORF">HGUI_02854</name>
</gene>
<dbReference type="OrthoDB" id="336088at2759"/>
<dbReference type="SMART" id="SM00249">
    <property type="entry name" value="PHD"/>
    <property type="match status" value="3"/>
</dbReference>
<evidence type="ECO:0000259" key="5">
    <source>
        <dbReference type="PROSITE" id="PS50016"/>
    </source>
</evidence>
<proteinExistence type="predicted"/>
<evidence type="ECO:0000313" key="6">
    <source>
        <dbReference type="EMBL" id="SGZ40654.1"/>
    </source>
</evidence>
<accession>A0A1L0FM63</accession>
<dbReference type="InterPro" id="IPR001965">
    <property type="entry name" value="Znf_PHD"/>
</dbReference>
<keyword evidence="3" id="KW-0862">Zinc</keyword>
<dbReference type="SUPFAM" id="SSF57903">
    <property type="entry name" value="FYVE/PHD zinc finger"/>
    <property type="match status" value="2"/>
</dbReference>
<keyword evidence="2 4" id="KW-0863">Zinc-finger</keyword>
<reference evidence="7" key="1">
    <citation type="submission" date="2016-11" db="EMBL/GenBank/DDBJ databases">
        <authorList>
            <person name="Guldener U."/>
        </authorList>
    </citation>
    <scope>NUCLEOTIDE SEQUENCE [LARGE SCALE GENOMIC DNA]</scope>
</reference>
<dbReference type="EMBL" id="FQNF01000058">
    <property type="protein sequence ID" value="SGZ40654.1"/>
    <property type="molecule type" value="Genomic_DNA"/>
</dbReference>